<dbReference type="SUPFAM" id="SSF69065">
    <property type="entry name" value="RNase III domain-like"/>
    <property type="match status" value="1"/>
</dbReference>
<gene>
    <name evidence="8 10" type="primary">rnc</name>
    <name evidence="10" type="ORF">PYS61_05415</name>
</gene>
<dbReference type="CDD" id="cd10845">
    <property type="entry name" value="DSRM_RNAse_III_family"/>
    <property type="match status" value="1"/>
</dbReference>
<dbReference type="EC" id="3.1.26.3" evidence="8"/>
<comment type="subunit">
    <text evidence="8">Homodimer.</text>
</comment>
<comment type="catalytic activity">
    <reaction evidence="1 8">
        <text>Endonucleolytic cleavage to 5'-phosphomonoester.</text>
        <dbReference type="EC" id="3.1.26.3"/>
    </reaction>
</comment>
<protein>
    <recommendedName>
        <fullName evidence="8">Ribonuclease 3</fullName>
        <ecNumber evidence="8">3.1.26.3</ecNumber>
    </recommendedName>
    <alternativeName>
        <fullName evidence="8">Ribonuclease III</fullName>
        <shortName evidence="8">RNase III</shortName>
    </alternativeName>
</protein>
<evidence type="ECO:0000256" key="1">
    <source>
        <dbReference type="ARBA" id="ARBA00000109"/>
    </source>
</evidence>
<sequence>MEVKAENFKKLVDEGVFEKYRRFLRPSYADFYKKIAYEFQDPSNLVISFTHSSFSYEQIGKALIHNERMEFLGDAILEFIVSTYLFHYQPRLNEGKMTSLRSITVREETLALAATNINLGDYLLLGRGEALNGGRDKPSNLANAFEALLAAIYLDYTDSNPDKKVNEIIALPKKVYNICISLLEPYLLQAISGNLVYDYKSKLLERIQEKYDLSALKFELASQAGPAHCPHFTVEIKLLDKVIGKGSGKSKKEAEQNAAKEALEVNL</sequence>
<evidence type="ECO:0000256" key="6">
    <source>
        <dbReference type="ARBA" id="ARBA00022801"/>
    </source>
</evidence>
<keyword evidence="7" id="KW-0694">RNA-binding</keyword>
<dbReference type="PANTHER" id="PTHR11207:SF0">
    <property type="entry name" value="RIBONUCLEASE 3"/>
    <property type="match status" value="1"/>
</dbReference>
<dbReference type="Gene3D" id="3.30.160.20">
    <property type="match status" value="1"/>
</dbReference>
<dbReference type="Proteomes" id="UP001220478">
    <property type="component" value="Chromosome"/>
</dbReference>
<feature type="binding site" evidence="8">
    <location>
        <position position="146"/>
    </location>
    <ligand>
        <name>Mg(2+)</name>
        <dbReference type="ChEBI" id="CHEBI:18420"/>
    </ligand>
</feature>
<dbReference type="GO" id="GO:0004525">
    <property type="term" value="F:ribonuclease III activity"/>
    <property type="evidence" value="ECO:0007669"/>
    <property type="project" value="UniProtKB-EC"/>
</dbReference>
<dbReference type="SMART" id="SM00358">
    <property type="entry name" value="DSRM"/>
    <property type="match status" value="1"/>
</dbReference>
<keyword evidence="11" id="KW-1185">Reference proteome</keyword>
<dbReference type="CDD" id="cd00593">
    <property type="entry name" value="RIBOc"/>
    <property type="match status" value="1"/>
</dbReference>
<evidence type="ECO:0000313" key="10">
    <source>
        <dbReference type="EMBL" id="WEG35368.1"/>
    </source>
</evidence>
<dbReference type="HAMAP" id="MF_00104">
    <property type="entry name" value="RNase_III"/>
    <property type="match status" value="1"/>
</dbReference>
<comment type="function">
    <text evidence="8">Digests double-stranded RNA. Involved in the processing of primary rRNA transcript to yield the immediate precursors to the large and small rRNAs (23S and 16S). Processes some mRNAs, and tRNAs when they are encoded in the rRNA operon. Processes pre-crRNA and tracrRNA of type II CRISPR loci if present in the organism.</text>
</comment>
<feature type="binding site" evidence="8">
    <location>
        <position position="70"/>
    </location>
    <ligand>
        <name>Mg(2+)</name>
        <dbReference type="ChEBI" id="CHEBI:18420"/>
    </ligand>
</feature>
<dbReference type="EMBL" id="CP118868">
    <property type="protein sequence ID" value="WEG35368.1"/>
    <property type="molecule type" value="Genomic_DNA"/>
</dbReference>
<dbReference type="NCBIfam" id="TIGR02191">
    <property type="entry name" value="RNaseIII"/>
    <property type="match status" value="1"/>
</dbReference>
<keyword evidence="8" id="KW-0963">Cytoplasm</keyword>
<organism evidence="10 11">
    <name type="scientific">Amygdalobacter indicium</name>
    <dbReference type="NCBI Taxonomy" id="3029272"/>
    <lineage>
        <taxon>Bacteria</taxon>
        <taxon>Bacillati</taxon>
        <taxon>Bacillota</taxon>
        <taxon>Clostridia</taxon>
        <taxon>Eubacteriales</taxon>
        <taxon>Oscillospiraceae</taxon>
        <taxon>Amygdalobacter</taxon>
    </lineage>
</organism>
<dbReference type="PROSITE" id="PS00517">
    <property type="entry name" value="RNASE_3_1"/>
    <property type="match status" value="1"/>
</dbReference>
<evidence type="ECO:0000256" key="2">
    <source>
        <dbReference type="ARBA" id="ARBA00010183"/>
    </source>
</evidence>
<keyword evidence="5 8" id="KW-0255">Endonuclease</keyword>
<dbReference type="InterPro" id="IPR014720">
    <property type="entry name" value="dsRBD_dom"/>
</dbReference>
<dbReference type="Pfam" id="PF14622">
    <property type="entry name" value="Ribonucleas_3_3"/>
    <property type="match status" value="1"/>
</dbReference>
<dbReference type="SUPFAM" id="SSF54768">
    <property type="entry name" value="dsRNA-binding domain-like"/>
    <property type="match status" value="1"/>
</dbReference>
<comment type="similarity">
    <text evidence="2">Belongs to the ribonuclease III family.</text>
</comment>
<reference evidence="10 11" key="1">
    <citation type="submission" date="2023-02" db="EMBL/GenBank/DDBJ databases">
        <title>Novel Oscillospiraceae bacterial genomes.</title>
        <authorList>
            <person name="Srinivasan S."/>
            <person name="Austin M.N."/>
            <person name="Fiedler T.L."/>
            <person name="Strenk S.M."/>
            <person name="Agnew K.J."/>
            <person name="Nagana Gowda G.A."/>
            <person name="Raftery D."/>
            <person name="Beamer M.A."/>
            <person name="Achilles S.L."/>
            <person name="Wiesenfeld H.C."/>
            <person name="Fredricks D.N."/>
            <person name="Hillier S.L."/>
        </authorList>
    </citation>
    <scope>NUCLEOTIDE SEQUENCE [LARGE SCALE GENOMIC DNA]</scope>
    <source>
        <strain evidence="10 11">CHIC02 1186E3-8</strain>
    </source>
</reference>
<evidence type="ECO:0000256" key="4">
    <source>
        <dbReference type="ARBA" id="ARBA00022722"/>
    </source>
</evidence>
<dbReference type="Pfam" id="PF00035">
    <property type="entry name" value="dsrm"/>
    <property type="match status" value="1"/>
</dbReference>
<evidence type="ECO:0000259" key="9">
    <source>
        <dbReference type="PROSITE" id="PS00517"/>
    </source>
</evidence>
<keyword evidence="8" id="KW-0479">Metal-binding</keyword>
<dbReference type="RefSeq" id="WP_315567779.1">
    <property type="nucleotide sequence ID" value="NZ_CP118866.1"/>
</dbReference>
<comment type="subcellular location">
    <subcellularLocation>
        <location evidence="8">Cytoplasm</location>
    </subcellularLocation>
</comment>
<feature type="binding site" evidence="8">
    <location>
        <position position="143"/>
    </location>
    <ligand>
        <name>Mg(2+)</name>
        <dbReference type="ChEBI" id="CHEBI:18420"/>
    </ligand>
</feature>
<feature type="domain" description="RNase III" evidence="9">
    <location>
        <begin position="67"/>
        <end position="75"/>
    </location>
</feature>
<keyword evidence="8" id="KW-0460">Magnesium</keyword>
<keyword evidence="4 8" id="KW-0540">Nuclease</keyword>
<keyword evidence="8" id="KW-0698">rRNA processing</keyword>
<accession>A0ABY8C3W3</accession>
<evidence type="ECO:0000256" key="8">
    <source>
        <dbReference type="HAMAP-Rule" id="MF_00104"/>
    </source>
</evidence>
<proteinExistence type="inferred from homology"/>
<comment type="cofactor">
    <cofactor evidence="8">
        <name>Mg(2+)</name>
        <dbReference type="ChEBI" id="CHEBI:18420"/>
    </cofactor>
</comment>
<keyword evidence="6 8" id="KW-0378">Hydrolase</keyword>
<evidence type="ECO:0000256" key="7">
    <source>
        <dbReference type="ARBA" id="ARBA00022884"/>
    </source>
</evidence>
<dbReference type="InterPro" id="IPR036389">
    <property type="entry name" value="RNase_III_sf"/>
</dbReference>
<keyword evidence="8" id="KW-0819">tRNA processing</keyword>
<feature type="active site" evidence="8">
    <location>
        <position position="74"/>
    </location>
</feature>
<evidence type="ECO:0000256" key="3">
    <source>
        <dbReference type="ARBA" id="ARBA00022664"/>
    </source>
</evidence>
<evidence type="ECO:0000313" key="11">
    <source>
        <dbReference type="Proteomes" id="UP001220478"/>
    </source>
</evidence>
<name>A0ABY8C3W3_9FIRM</name>
<dbReference type="InterPro" id="IPR000999">
    <property type="entry name" value="RNase_III_dom"/>
</dbReference>
<feature type="active site" evidence="8">
    <location>
        <position position="146"/>
    </location>
</feature>
<dbReference type="InterPro" id="IPR011907">
    <property type="entry name" value="RNase_III"/>
</dbReference>
<dbReference type="Gene3D" id="1.10.1520.10">
    <property type="entry name" value="Ribonuclease III domain"/>
    <property type="match status" value="1"/>
</dbReference>
<keyword evidence="3 8" id="KW-0507">mRNA processing</keyword>
<evidence type="ECO:0000256" key="5">
    <source>
        <dbReference type="ARBA" id="ARBA00022759"/>
    </source>
</evidence>
<dbReference type="SMART" id="SM00535">
    <property type="entry name" value="RIBOc"/>
    <property type="match status" value="1"/>
</dbReference>
<dbReference type="PANTHER" id="PTHR11207">
    <property type="entry name" value="RIBONUCLEASE III"/>
    <property type="match status" value="1"/>
</dbReference>